<keyword evidence="4 12" id="KW-0808">Transferase</keyword>
<comment type="cofactor">
    <cofactor evidence="1">
        <name>[4Fe-4S] cluster</name>
        <dbReference type="ChEBI" id="CHEBI:49883"/>
    </cofactor>
</comment>
<evidence type="ECO:0000256" key="3">
    <source>
        <dbReference type="ARBA" id="ARBA00022490"/>
    </source>
</evidence>
<dbReference type="FunFam" id="3.40.50.12160:FF:000004">
    <property type="entry name" value="Threonylcarbamoyladenosine tRNA methylthiotransferase MtaB"/>
    <property type="match status" value="1"/>
</dbReference>
<keyword evidence="5" id="KW-0949">S-adenosyl-L-methionine</keyword>
<reference evidence="12 13" key="1">
    <citation type="submission" date="2017-09" db="EMBL/GenBank/DDBJ databases">
        <title>Bloom of a denitrifying methanotroph, Candidatus Methylomirabilis limnetica, in a deep stratified lake.</title>
        <authorList>
            <person name="Graf J.S."/>
            <person name="Marchant H.K."/>
            <person name="Tienken D."/>
            <person name="Hach P.F."/>
            <person name="Brand A."/>
            <person name="Schubert C.J."/>
            <person name="Kuypers M.M."/>
            <person name="Milucka J."/>
        </authorList>
    </citation>
    <scope>NUCLEOTIDE SEQUENCE [LARGE SCALE GENOMIC DNA]</scope>
    <source>
        <strain evidence="12 13">Zug</strain>
    </source>
</reference>
<dbReference type="PANTHER" id="PTHR11918:SF45">
    <property type="entry name" value="THREONYLCARBAMOYLADENOSINE TRNA METHYLTHIOTRANSFERASE"/>
    <property type="match status" value="1"/>
</dbReference>
<name>A0A2T4U0K4_9BACT</name>
<evidence type="ECO:0000256" key="7">
    <source>
        <dbReference type="ARBA" id="ARBA00022723"/>
    </source>
</evidence>
<dbReference type="SUPFAM" id="SSF102114">
    <property type="entry name" value="Radical SAM enzymes"/>
    <property type="match status" value="1"/>
</dbReference>
<comment type="caution">
    <text evidence="12">The sequence shown here is derived from an EMBL/GenBank/DDBJ whole genome shotgun (WGS) entry which is preliminary data.</text>
</comment>
<evidence type="ECO:0000313" key="13">
    <source>
        <dbReference type="Proteomes" id="UP000241436"/>
    </source>
</evidence>
<dbReference type="Pfam" id="PF00919">
    <property type="entry name" value="UPF0004"/>
    <property type="match status" value="1"/>
</dbReference>
<keyword evidence="13" id="KW-1185">Reference proteome</keyword>
<dbReference type="GO" id="GO:0035598">
    <property type="term" value="F:tRNA (N(6)-L-threonylcarbamoyladenosine(37)-C(2))-methylthiotransferase activity"/>
    <property type="evidence" value="ECO:0007669"/>
    <property type="project" value="TreeGrafter"/>
</dbReference>
<dbReference type="PROSITE" id="PS01278">
    <property type="entry name" value="MTTASE_RADICAL"/>
    <property type="match status" value="1"/>
</dbReference>
<dbReference type="InterPro" id="IPR023404">
    <property type="entry name" value="rSAM_horseshoe"/>
</dbReference>
<evidence type="ECO:0000256" key="8">
    <source>
        <dbReference type="ARBA" id="ARBA00023004"/>
    </source>
</evidence>
<keyword evidence="8" id="KW-0408">Iron</keyword>
<dbReference type="InterPro" id="IPR013848">
    <property type="entry name" value="Methylthiotransferase_N"/>
</dbReference>
<feature type="domain" description="Radical SAM core" evidence="11">
    <location>
        <begin position="138"/>
        <end position="368"/>
    </location>
</feature>
<dbReference type="RefSeq" id="WP_107561240.1">
    <property type="nucleotide sequence ID" value="NZ_NVQC01000010.1"/>
</dbReference>
<dbReference type="InterPro" id="IPR007197">
    <property type="entry name" value="rSAM"/>
</dbReference>
<feature type="domain" description="MTTase N-terminal" evidence="10">
    <location>
        <begin position="1"/>
        <end position="113"/>
    </location>
</feature>
<evidence type="ECO:0000313" key="12">
    <source>
        <dbReference type="EMBL" id="PTL36881.1"/>
    </source>
</evidence>
<dbReference type="InterPro" id="IPR006467">
    <property type="entry name" value="MiaB-like_bact"/>
</dbReference>
<evidence type="ECO:0000256" key="4">
    <source>
        <dbReference type="ARBA" id="ARBA00022679"/>
    </source>
</evidence>
<dbReference type="Pfam" id="PF04055">
    <property type="entry name" value="Radical_SAM"/>
    <property type="match status" value="1"/>
</dbReference>
<keyword evidence="2" id="KW-0004">4Fe-4S</keyword>
<dbReference type="InterPro" id="IPR058240">
    <property type="entry name" value="rSAM_sf"/>
</dbReference>
<dbReference type="InterPro" id="IPR006638">
    <property type="entry name" value="Elp3/MiaA/NifB-like_rSAM"/>
</dbReference>
<evidence type="ECO:0000259" key="10">
    <source>
        <dbReference type="PROSITE" id="PS51449"/>
    </source>
</evidence>
<dbReference type="SFLD" id="SFLDS00029">
    <property type="entry name" value="Radical_SAM"/>
    <property type="match status" value="1"/>
</dbReference>
<dbReference type="GO" id="GO:0051539">
    <property type="term" value="F:4 iron, 4 sulfur cluster binding"/>
    <property type="evidence" value="ECO:0007669"/>
    <property type="project" value="UniProtKB-KW"/>
</dbReference>
<dbReference type="AlphaFoldDB" id="A0A2T4U0K4"/>
<dbReference type="Gene3D" id="3.80.30.20">
    <property type="entry name" value="tm_1862 like domain"/>
    <property type="match status" value="1"/>
</dbReference>
<evidence type="ECO:0000259" key="11">
    <source>
        <dbReference type="PROSITE" id="PS51918"/>
    </source>
</evidence>
<dbReference type="SMART" id="SM00729">
    <property type="entry name" value="Elp3"/>
    <property type="match status" value="1"/>
</dbReference>
<dbReference type="GO" id="GO:0046872">
    <property type="term" value="F:metal ion binding"/>
    <property type="evidence" value="ECO:0007669"/>
    <property type="project" value="UniProtKB-KW"/>
</dbReference>
<keyword evidence="9" id="KW-0411">Iron-sulfur</keyword>
<dbReference type="EMBL" id="NVQC01000010">
    <property type="protein sequence ID" value="PTL36881.1"/>
    <property type="molecule type" value="Genomic_DNA"/>
</dbReference>
<organism evidence="12 13">
    <name type="scientific">Candidatus Methylomirabilis limnetica</name>
    <dbReference type="NCBI Taxonomy" id="2033718"/>
    <lineage>
        <taxon>Bacteria</taxon>
        <taxon>Candidatus Methylomirabilota</taxon>
        <taxon>Candidatus Methylomirabilia</taxon>
        <taxon>Candidatus Methylomirabilales</taxon>
        <taxon>Candidatus Methylomirabilaceae</taxon>
        <taxon>Candidatus Methylomirabilis</taxon>
    </lineage>
</organism>
<keyword evidence="6" id="KW-0819">tRNA processing</keyword>
<accession>A0A2T4U0K4</accession>
<dbReference type="OrthoDB" id="9805215at2"/>
<keyword evidence="3" id="KW-0963">Cytoplasm</keyword>
<evidence type="ECO:0000256" key="6">
    <source>
        <dbReference type="ARBA" id="ARBA00022694"/>
    </source>
</evidence>
<sequence length="447" mass="48664">MRVAIKTLGCRQNQSESDALQESLRRDGHTAVGPDEAADLFIINTCAVTQEADADSRQMIRRAIRHNPLARVVVTGCYAQVASGAVAAIPGVDLVAGNGEKAQLPALISGLGDRRPPLIAVGDIQRVSRFTALPPPIGAARSRALLKIQDGCNYRCTFCIVPETRGPSRSQTNDAAMRDLRALVDAGYPEVVLTGTHLGTYGRDLPIGSSIAGLVARMLEVAAPARLRLSSLDPHEVGEDLVALFDRFGNLCRHLHLPLQSGDEAVLKRMRRPHTADDFRRLVERLAEAVPGIAIGTDIIVGFPDEGDAEFENTYRLLDRLPIAYLHVFSYSQRKGTVAASMPNHVPKSVRATRSAAIRALSEAKWQKFRQTQVGQLFTAVVLDRRDARPGRIEALTDNYITVGIQDAEGYIGRTVDLSIEAVTERETVGRLRARCADDFIPTPEGK</sequence>
<keyword evidence="7" id="KW-0479">Metal-binding</keyword>
<evidence type="ECO:0000256" key="5">
    <source>
        <dbReference type="ARBA" id="ARBA00022691"/>
    </source>
</evidence>
<gene>
    <name evidence="12" type="ORF">CLG94_02050</name>
</gene>
<dbReference type="PROSITE" id="PS51918">
    <property type="entry name" value="RADICAL_SAM"/>
    <property type="match status" value="1"/>
</dbReference>
<proteinExistence type="predicted"/>
<dbReference type="InterPro" id="IPR020612">
    <property type="entry name" value="Methylthiotransferase_CS"/>
</dbReference>
<evidence type="ECO:0000256" key="2">
    <source>
        <dbReference type="ARBA" id="ARBA00022485"/>
    </source>
</evidence>
<evidence type="ECO:0000256" key="9">
    <source>
        <dbReference type="ARBA" id="ARBA00023014"/>
    </source>
</evidence>
<reference evidence="13" key="2">
    <citation type="journal article" date="2018" name="Environ. Microbiol.">
        <title>Bloom of a denitrifying methanotroph, 'Candidatus Methylomirabilis limnetica', in a deep stratified lake.</title>
        <authorList>
            <person name="Graf J.S."/>
            <person name="Mayr M.J."/>
            <person name="Marchant H.K."/>
            <person name="Tienken D."/>
            <person name="Hach P.F."/>
            <person name="Brand A."/>
            <person name="Schubert C.J."/>
            <person name="Kuypers M.M."/>
            <person name="Milucka J."/>
        </authorList>
    </citation>
    <scope>NUCLEOTIDE SEQUENCE [LARGE SCALE GENOMIC DNA]</scope>
    <source>
        <strain evidence="13">Zug</strain>
    </source>
</reference>
<dbReference type="Proteomes" id="UP000241436">
    <property type="component" value="Unassembled WGS sequence"/>
</dbReference>
<dbReference type="InterPro" id="IPR005839">
    <property type="entry name" value="Methylthiotransferase"/>
</dbReference>
<dbReference type="Gene3D" id="3.40.50.12160">
    <property type="entry name" value="Methylthiotransferase, N-terminal domain"/>
    <property type="match status" value="1"/>
</dbReference>
<dbReference type="PROSITE" id="PS51449">
    <property type="entry name" value="MTTASE_N"/>
    <property type="match status" value="1"/>
</dbReference>
<evidence type="ECO:0000256" key="1">
    <source>
        <dbReference type="ARBA" id="ARBA00001966"/>
    </source>
</evidence>
<dbReference type="InterPro" id="IPR038135">
    <property type="entry name" value="Methylthiotransferase_N_sf"/>
</dbReference>
<dbReference type="SFLD" id="SFLDG01061">
    <property type="entry name" value="methylthiotransferase"/>
    <property type="match status" value="1"/>
</dbReference>
<dbReference type="NCBIfam" id="TIGR01579">
    <property type="entry name" value="MiaB-like-C"/>
    <property type="match status" value="1"/>
</dbReference>
<dbReference type="PANTHER" id="PTHR11918">
    <property type="entry name" value="RADICAL SAM PROTEINS"/>
    <property type="match status" value="1"/>
</dbReference>
<dbReference type="NCBIfam" id="TIGR00089">
    <property type="entry name" value="MiaB/RimO family radical SAM methylthiotransferase"/>
    <property type="match status" value="1"/>
</dbReference>
<protein>
    <submittedName>
        <fullName evidence="12">tRNA (N(6)-L-threonylcarbamoyladenosine(37)-C(2))-methylthiotransferase MtaB</fullName>
    </submittedName>
</protein>
<dbReference type="SFLD" id="SFLDG01082">
    <property type="entry name" value="B12-binding_domain_containing"/>
    <property type="match status" value="1"/>
</dbReference>
<dbReference type="CDD" id="cd01335">
    <property type="entry name" value="Radical_SAM"/>
    <property type="match status" value="1"/>
</dbReference>